<protein>
    <recommendedName>
        <fullName evidence="6 7">Large ribosomal subunit protein bL9</fullName>
    </recommendedName>
</protein>
<evidence type="ECO:0000256" key="6">
    <source>
        <dbReference type="ARBA" id="ARBA00035292"/>
    </source>
</evidence>
<accession>A0A1F7F5W5</accession>
<feature type="domain" description="Large ribosomal subunit protein bL9 C-terminal" evidence="9">
    <location>
        <begin position="64"/>
        <end position="145"/>
    </location>
</feature>
<evidence type="ECO:0000256" key="7">
    <source>
        <dbReference type="HAMAP-Rule" id="MF_00503"/>
    </source>
</evidence>
<proteinExistence type="inferred from homology"/>
<evidence type="ECO:0000313" key="11">
    <source>
        <dbReference type="Proteomes" id="UP000179243"/>
    </source>
</evidence>
<sequence length="167" mass="18487">MEVILQKDVDRLGKAFDLVKVRDGYALNYLLPLKLAVLAAEGRKKRIELDRKTYERKQAQIMQSAQDIAKKLEELSVTISVKVGEGEKMYGSVTAQAIADKLAKEGYEIAKKDIRIKEPIRSIGVYNVPVKVHGTITAELKVWVVKEGEEGATPAPAVVPAEELAKE</sequence>
<dbReference type="InterPro" id="IPR020070">
    <property type="entry name" value="Ribosomal_bL9_N"/>
</dbReference>
<evidence type="ECO:0000259" key="8">
    <source>
        <dbReference type="Pfam" id="PF01281"/>
    </source>
</evidence>
<organism evidence="10 11">
    <name type="scientific">Candidatus Raymondbacteria bacterium RIFOXYD12_FULL_49_13</name>
    <dbReference type="NCBI Taxonomy" id="1817890"/>
    <lineage>
        <taxon>Bacteria</taxon>
        <taxon>Raymondiibacteriota</taxon>
    </lineage>
</organism>
<evidence type="ECO:0000313" key="10">
    <source>
        <dbReference type="EMBL" id="OGK01927.1"/>
    </source>
</evidence>
<dbReference type="InterPro" id="IPR036791">
    <property type="entry name" value="Ribosomal_bL9_C_sf"/>
</dbReference>
<evidence type="ECO:0000256" key="2">
    <source>
        <dbReference type="ARBA" id="ARBA00022730"/>
    </source>
</evidence>
<dbReference type="GO" id="GO:0006412">
    <property type="term" value="P:translation"/>
    <property type="evidence" value="ECO:0007669"/>
    <property type="project" value="UniProtKB-UniRule"/>
</dbReference>
<keyword evidence="2 7" id="KW-0699">rRNA-binding</keyword>
<name>A0A1F7F5W5_UNCRA</name>
<dbReference type="Pfam" id="PF01281">
    <property type="entry name" value="Ribosomal_L9_N"/>
    <property type="match status" value="1"/>
</dbReference>
<evidence type="ECO:0000256" key="1">
    <source>
        <dbReference type="ARBA" id="ARBA00010605"/>
    </source>
</evidence>
<dbReference type="Gene3D" id="3.10.430.100">
    <property type="entry name" value="Ribosomal protein L9, C-terminal domain"/>
    <property type="match status" value="1"/>
</dbReference>
<dbReference type="InterPro" id="IPR000244">
    <property type="entry name" value="Ribosomal_bL9"/>
</dbReference>
<dbReference type="GO" id="GO:0019843">
    <property type="term" value="F:rRNA binding"/>
    <property type="evidence" value="ECO:0007669"/>
    <property type="project" value="UniProtKB-UniRule"/>
</dbReference>
<dbReference type="AlphaFoldDB" id="A0A1F7F5W5"/>
<keyword evidence="5 7" id="KW-0687">Ribonucleoprotein</keyword>
<keyword evidence="3 7" id="KW-0694">RNA-binding</keyword>
<dbReference type="Gene3D" id="3.40.5.10">
    <property type="entry name" value="Ribosomal protein L9, N-terminal domain"/>
    <property type="match status" value="1"/>
</dbReference>
<dbReference type="SUPFAM" id="SSF55653">
    <property type="entry name" value="Ribosomal protein L9 C-domain"/>
    <property type="match status" value="1"/>
</dbReference>
<feature type="domain" description="Ribosomal protein L9" evidence="8">
    <location>
        <begin position="1"/>
        <end position="46"/>
    </location>
</feature>
<dbReference type="EMBL" id="MFYX01000116">
    <property type="protein sequence ID" value="OGK01927.1"/>
    <property type="molecule type" value="Genomic_DNA"/>
</dbReference>
<dbReference type="GO" id="GO:0005840">
    <property type="term" value="C:ribosome"/>
    <property type="evidence" value="ECO:0007669"/>
    <property type="project" value="UniProtKB-KW"/>
</dbReference>
<dbReference type="Pfam" id="PF03948">
    <property type="entry name" value="Ribosomal_L9_C"/>
    <property type="match status" value="1"/>
</dbReference>
<dbReference type="GO" id="GO:1990904">
    <property type="term" value="C:ribonucleoprotein complex"/>
    <property type="evidence" value="ECO:0007669"/>
    <property type="project" value="UniProtKB-KW"/>
</dbReference>
<dbReference type="InterPro" id="IPR020069">
    <property type="entry name" value="Ribosomal_bL9_C"/>
</dbReference>
<comment type="similarity">
    <text evidence="1 7">Belongs to the bacterial ribosomal protein bL9 family.</text>
</comment>
<gene>
    <name evidence="7" type="primary">rplI</name>
    <name evidence="10" type="ORF">A2519_05670</name>
</gene>
<dbReference type="SUPFAM" id="SSF55658">
    <property type="entry name" value="L9 N-domain-like"/>
    <property type="match status" value="1"/>
</dbReference>
<evidence type="ECO:0000259" key="9">
    <source>
        <dbReference type="Pfam" id="PF03948"/>
    </source>
</evidence>
<dbReference type="HAMAP" id="MF_00503">
    <property type="entry name" value="Ribosomal_bL9"/>
    <property type="match status" value="1"/>
</dbReference>
<evidence type="ECO:0000256" key="4">
    <source>
        <dbReference type="ARBA" id="ARBA00022980"/>
    </source>
</evidence>
<dbReference type="PANTHER" id="PTHR21368">
    <property type="entry name" value="50S RIBOSOMAL PROTEIN L9"/>
    <property type="match status" value="1"/>
</dbReference>
<reference evidence="10 11" key="1">
    <citation type="journal article" date="2016" name="Nat. Commun.">
        <title>Thousands of microbial genomes shed light on interconnected biogeochemical processes in an aquifer system.</title>
        <authorList>
            <person name="Anantharaman K."/>
            <person name="Brown C.T."/>
            <person name="Hug L.A."/>
            <person name="Sharon I."/>
            <person name="Castelle C.J."/>
            <person name="Probst A.J."/>
            <person name="Thomas B.C."/>
            <person name="Singh A."/>
            <person name="Wilkins M.J."/>
            <person name="Karaoz U."/>
            <person name="Brodie E.L."/>
            <person name="Williams K.H."/>
            <person name="Hubbard S.S."/>
            <person name="Banfield J.F."/>
        </authorList>
    </citation>
    <scope>NUCLEOTIDE SEQUENCE [LARGE SCALE GENOMIC DNA]</scope>
</reference>
<comment type="caution">
    <text evidence="10">The sequence shown here is derived from an EMBL/GenBank/DDBJ whole genome shotgun (WGS) entry which is preliminary data.</text>
</comment>
<dbReference type="Proteomes" id="UP000179243">
    <property type="component" value="Unassembled WGS sequence"/>
</dbReference>
<dbReference type="InterPro" id="IPR036935">
    <property type="entry name" value="Ribosomal_bL9_N_sf"/>
</dbReference>
<dbReference type="GO" id="GO:0003735">
    <property type="term" value="F:structural constituent of ribosome"/>
    <property type="evidence" value="ECO:0007669"/>
    <property type="project" value="InterPro"/>
</dbReference>
<dbReference type="InterPro" id="IPR020594">
    <property type="entry name" value="Ribosomal_bL9_bac/chp"/>
</dbReference>
<evidence type="ECO:0000256" key="5">
    <source>
        <dbReference type="ARBA" id="ARBA00023274"/>
    </source>
</evidence>
<keyword evidence="4 7" id="KW-0689">Ribosomal protein</keyword>
<dbReference type="InterPro" id="IPR009027">
    <property type="entry name" value="Ribosomal_bL9/RNase_H1_N"/>
</dbReference>
<evidence type="ECO:0000256" key="3">
    <source>
        <dbReference type="ARBA" id="ARBA00022884"/>
    </source>
</evidence>
<comment type="function">
    <text evidence="7">Binds to the 23S rRNA.</text>
</comment>
<dbReference type="NCBIfam" id="TIGR00158">
    <property type="entry name" value="L9"/>
    <property type="match status" value="1"/>
</dbReference>